<dbReference type="InterPro" id="IPR036097">
    <property type="entry name" value="HisK_dim/P_sf"/>
</dbReference>
<keyword evidence="5 11" id="KW-0418">Kinase</keyword>
<name>D6Z1U5_DESAT</name>
<dbReference type="Gene3D" id="3.30.450.20">
    <property type="entry name" value="PAS domain"/>
    <property type="match status" value="1"/>
</dbReference>
<dbReference type="EMBL" id="CP001940">
    <property type="protein sequence ID" value="ADH85520.1"/>
    <property type="molecule type" value="Genomic_DNA"/>
</dbReference>
<dbReference type="NCBIfam" id="TIGR00229">
    <property type="entry name" value="sensory_box"/>
    <property type="match status" value="1"/>
</dbReference>
<dbReference type="InterPro" id="IPR000014">
    <property type="entry name" value="PAS"/>
</dbReference>
<dbReference type="InterPro" id="IPR003661">
    <property type="entry name" value="HisK_dim/P_dom"/>
</dbReference>
<evidence type="ECO:0000256" key="3">
    <source>
        <dbReference type="ARBA" id="ARBA00022553"/>
    </source>
</evidence>
<dbReference type="PANTHER" id="PTHR42878:SF15">
    <property type="entry name" value="BACTERIOPHYTOCHROME"/>
    <property type="match status" value="1"/>
</dbReference>
<dbReference type="InterPro" id="IPR004358">
    <property type="entry name" value="Sig_transdc_His_kin-like_C"/>
</dbReference>
<evidence type="ECO:0000259" key="8">
    <source>
        <dbReference type="PROSITE" id="PS50109"/>
    </source>
</evidence>
<dbReference type="AlphaFoldDB" id="D6Z1U5"/>
<dbReference type="Pfam" id="PF02518">
    <property type="entry name" value="HATPase_c"/>
    <property type="match status" value="1"/>
</dbReference>
<dbReference type="GO" id="GO:0000155">
    <property type="term" value="F:phosphorelay sensor kinase activity"/>
    <property type="evidence" value="ECO:0007669"/>
    <property type="project" value="InterPro"/>
</dbReference>
<keyword evidence="3" id="KW-0597">Phosphoprotein</keyword>
<feature type="domain" description="PAC" evidence="10">
    <location>
        <begin position="339"/>
        <end position="391"/>
    </location>
</feature>
<dbReference type="InterPro" id="IPR003594">
    <property type="entry name" value="HATPase_dom"/>
</dbReference>
<dbReference type="PROSITE" id="PS50109">
    <property type="entry name" value="HIS_KIN"/>
    <property type="match status" value="1"/>
</dbReference>
<protein>
    <recommendedName>
        <fullName evidence="2">histidine kinase</fullName>
        <ecNumber evidence="2">2.7.13.3</ecNumber>
    </recommendedName>
</protein>
<feature type="domain" description="PAS" evidence="9">
    <location>
        <begin position="267"/>
        <end position="312"/>
    </location>
</feature>
<dbReference type="InParanoid" id="D6Z1U5"/>
<dbReference type="EC" id="2.7.13.3" evidence="2"/>
<dbReference type="PANTHER" id="PTHR42878">
    <property type="entry name" value="TWO-COMPONENT HISTIDINE KINASE"/>
    <property type="match status" value="1"/>
</dbReference>
<gene>
    <name evidence="11" type="ordered locus">DaAHT2_0816</name>
</gene>
<keyword evidence="7" id="KW-0812">Transmembrane</keyword>
<evidence type="ECO:0000256" key="7">
    <source>
        <dbReference type="SAM" id="Phobius"/>
    </source>
</evidence>
<evidence type="ECO:0000256" key="2">
    <source>
        <dbReference type="ARBA" id="ARBA00012438"/>
    </source>
</evidence>
<sequence>MADTFEKFLGSKHFRLLPLLFLLCLTIISIVANYWNLRNNAHEMAAYYAQGMVRLINDARLWNAEHGGVYVLVSETTPPNPYLEVANRDLVTLDGLELTKINPAYMTRQIAEITKRQKGLVLHLTSSNPVNPVNSPDEWEQKVLGDLLLGDESSRFALLDIPEGEVYRYLSPLYVEPACLRCHAAYGYAEGDLRGGISLTFPASPHLAMISSQINWMLAIHALALLLVSGVVYSLLTRLQGLWRTRQELVEEQDNIIAQRTANLSRQMQRYHTIINTAAEGYWELDAEGRTVMVNEALQNMLGYSHQDMLGRYPHEFARGKNVEIFREQFNRREATTNRAYHVTLNAKDGHEVHARFHATSLLDEHNRLIGSFAFITDITELLEIRQSAAAYALKLERSNKELQDFAHIASHDLQEPLRTIVSFGDRLLLKHADQLDQRGRDYLERIQGAAIRMRQLIEDLLNYSRVTTREQTMIPVDLNEVLTEVLSDLGQRIREHDGRVEVADLPTIKADRGQIHRLFLNLIGNALKFQAQDSLPVVKVSVGKSDAQQLEIMVSDNGIGFDVKYLDRIFRPFQRLHVRGQYQGTGMGLAICKKIVESHQGELTASSKPGEGTTFHIVLPRLV</sequence>
<dbReference type="HOGENOM" id="CLU_000445_114_64_7"/>
<dbReference type="KEGG" id="dak:DaAHT2_0816"/>
<dbReference type="Pfam" id="PF13426">
    <property type="entry name" value="PAS_9"/>
    <property type="match status" value="1"/>
</dbReference>
<dbReference type="CDD" id="cd00130">
    <property type="entry name" value="PAS"/>
    <property type="match status" value="1"/>
</dbReference>
<keyword evidence="6 7" id="KW-0472">Membrane</keyword>
<accession>D6Z1U5</accession>
<dbReference type="FunFam" id="3.30.565.10:FF:000006">
    <property type="entry name" value="Sensor histidine kinase WalK"/>
    <property type="match status" value="1"/>
</dbReference>
<dbReference type="InterPro" id="IPR000700">
    <property type="entry name" value="PAS-assoc_C"/>
</dbReference>
<evidence type="ECO:0000313" key="11">
    <source>
        <dbReference type="EMBL" id="ADH85520.1"/>
    </source>
</evidence>
<dbReference type="SUPFAM" id="SSF55874">
    <property type="entry name" value="ATPase domain of HSP90 chaperone/DNA topoisomerase II/histidine kinase"/>
    <property type="match status" value="1"/>
</dbReference>
<dbReference type="CDD" id="cd00082">
    <property type="entry name" value="HisKA"/>
    <property type="match status" value="1"/>
</dbReference>
<dbReference type="GO" id="GO:0016020">
    <property type="term" value="C:membrane"/>
    <property type="evidence" value="ECO:0007669"/>
    <property type="project" value="UniProtKB-SubCell"/>
</dbReference>
<dbReference type="PRINTS" id="PR00344">
    <property type="entry name" value="BCTRLSENSOR"/>
</dbReference>
<comment type="catalytic activity">
    <reaction evidence="1">
        <text>ATP + protein L-histidine = ADP + protein N-phospho-L-histidine.</text>
        <dbReference type="EC" id="2.7.13.3"/>
    </reaction>
</comment>
<dbReference type="PROSITE" id="PS50113">
    <property type="entry name" value="PAC"/>
    <property type="match status" value="1"/>
</dbReference>
<dbReference type="InterPro" id="IPR035965">
    <property type="entry name" value="PAS-like_dom_sf"/>
</dbReference>
<evidence type="ECO:0000256" key="5">
    <source>
        <dbReference type="ARBA" id="ARBA00022777"/>
    </source>
</evidence>
<dbReference type="Gene3D" id="3.30.565.10">
    <property type="entry name" value="Histidine kinase-like ATPase, C-terminal domain"/>
    <property type="match status" value="1"/>
</dbReference>
<evidence type="ECO:0000256" key="4">
    <source>
        <dbReference type="ARBA" id="ARBA00022679"/>
    </source>
</evidence>
<dbReference type="SMART" id="SM00388">
    <property type="entry name" value="HisKA"/>
    <property type="match status" value="1"/>
</dbReference>
<dbReference type="Pfam" id="PF11845">
    <property type="entry name" value="Tll0287-like"/>
    <property type="match status" value="1"/>
</dbReference>
<dbReference type="GO" id="GO:0030295">
    <property type="term" value="F:protein kinase activator activity"/>
    <property type="evidence" value="ECO:0007669"/>
    <property type="project" value="TreeGrafter"/>
</dbReference>
<dbReference type="eggNOG" id="COG4251">
    <property type="taxonomic scope" value="Bacteria"/>
</dbReference>
<dbReference type="InterPro" id="IPR005467">
    <property type="entry name" value="His_kinase_dom"/>
</dbReference>
<proteinExistence type="predicted"/>
<dbReference type="SMART" id="SM00387">
    <property type="entry name" value="HATPase_c"/>
    <property type="match status" value="1"/>
</dbReference>
<dbReference type="PROSITE" id="PS50112">
    <property type="entry name" value="PAS"/>
    <property type="match status" value="1"/>
</dbReference>
<dbReference type="Pfam" id="PF00512">
    <property type="entry name" value="HisKA"/>
    <property type="match status" value="1"/>
</dbReference>
<dbReference type="InterPro" id="IPR050351">
    <property type="entry name" value="BphY/WalK/GraS-like"/>
</dbReference>
<dbReference type="InterPro" id="IPR021796">
    <property type="entry name" value="Tll0287-like_dom"/>
</dbReference>
<evidence type="ECO:0000256" key="1">
    <source>
        <dbReference type="ARBA" id="ARBA00000085"/>
    </source>
</evidence>
<dbReference type="RefSeq" id="WP_013163050.1">
    <property type="nucleotide sequence ID" value="NC_014216.1"/>
</dbReference>
<dbReference type="STRING" id="589865.DaAHT2_0816"/>
<dbReference type="InterPro" id="IPR036890">
    <property type="entry name" value="HATPase_C_sf"/>
</dbReference>
<dbReference type="SMART" id="SM00091">
    <property type="entry name" value="PAS"/>
    <property type="match status" value="1"/>
</dbReference>
<dbReference type="SUPFAM" id="SSF55785">
    <property type="entry name" value="PYP-like sensor domain (PAS domain)"/>
    <property type="match status" value="1"/>
</dbReference>
<organism evidence="11 12">
    <name type="scientific">Desulfurivibrio alkaliphilus (strain DSM 19089 / UNIQEM U267 / AHT2)</name>
    <dbReference type="NCBI Taxonomy" id="589865"/>
    <lineage>
        <taxon>Bacteria</taxon>
        <taxon>Pseudomonadati</taxon>
        <taxon>Thermodesulfobacteriota</taxon>
        <taxon>Desulfobulbia</taxon>
        <taxon>Desulfobulbales</taxon>
        <taxon>Desulfobulbaceae</taxon>
        <taxon>Desulfurivibrio</taxon>
    </lineage>
</organism>
<feature type="transmembrane region" description="Helical" evidence="7">
    <location>
        <begin position="216"/>
        <end position="236"/>
    </location>
</feature>
<dbReference type="Gene3D" id="3.30.450.290">
    <property type="match status" value="1"/>
</dbReference>
<dbReference type="Gene3D" id="1.10.287.130">
    <property type="match status" value="1"/>
</dbReference>
<dbReference type="Proteomes" id="UP000001508">
    <property type="component" value="Chromosome"/>
</dbReference>
<keyword evidence="4" id="KW-0808">Transferase</keyword>
<keyword evidence="12" id="KW-1185">Reference proteome</keyword>
<dbReference type="GO" id="GO:0007234">
    <property type="term" value="P:osmosensory signaling via phosphorelay pathway"/>
    <property type="evidence" value="ECO:0007669"/>
    <property type="project" value="TreeGrafter"/>
</dbReference>
<dbReference type="GO" id="GO:0000156">
    <property type="term" value="F:phosphorelay response regulator activity"/>
    <property type="evidence" value="ECO:0007669"/>
    <property type="project" value="TreeGrafter"/>
</dbReference>
<evidence type="ECO:0000259" key="10">
    <source>
        <dbReference type="PROSITE" id="PS50113"/>
    </source>
</evidence>
<feature type="transmembrane region" description="Helical" evidence="7">
    <location>
        <begin position="16"/>
        <end position="35"/>
    </location>
</feature>
<evidence type="ECO:0000313" key="12">
    <source>
        <dbReference type="Proteomes" id="UP000001508"/>
    </source>
</evidence>
<evidence type="ECO:0000256" key="6">
    <source>
        <dbReference type="ARBA" id="ARBA00023136"/>
    </source>
</evidence>
<evidence type="ECO:0000259" key="9">
    <source>
        <dbReference type="PROSITE" id="PS50112"/>
    </source>
</evidence>
<dbReference type="OrthoDB" id="5524356at2"/>
<dbReference type="SUPFAM" id="SSF47384">
    <property type="entry name" value="Homodimeric domain of signal transducing histidine kinase"/>
    <property type="match status" value="1"/>
</dbReference>
<keyword evidence="7" id="KW-1133">Transmembrane helix</keyword>
<reference evidence="12" key="1">
    <citation type="submission" date="2010-02" db="EMBL/GenBank/DDBJ databases">
        <title>Complete sequence of Desulfurivibrio alkaliphilus AHT2.</title>
        <authorList>
            <consortium name="US DOE Joint Genome Institute"/>
            <person name="Pitluck S."/>
            <person name="Chertkov O."/>
            <person name="Detter J.C."/>
            <person name="Han C."/>
            <person name="Tapia R."/>
            <person name="Larimer F."/>
            <person name="Land M."/>
            <person name="Hauser L."/>
            <person name="Kyrpides N."/>
            <person name="Mikhailova N."/>
            <person name="Sorokin D.Y."/>
            <person name="Muyzer G."/>
            <person name="Woyke T."/>
        </authorList>
    </citation>
    <scope>NUCLEOTIDE SEQUENCE [LARGE SCALE GENOMIC DNA]</scope>
    <source>
        <strain evidence="12">DSM 19089 / UNIQEM U267 / AHT2</strain>
    </source>
</reference>
<feature type="domain" description="Histidine kinase" evidence="8">
    <location>
        <begin position="409"/>
        <end position="624"/>
    </location>
</feature>